<accession>S0A3B9</accession>
<dbReference type="KEGG" id="vg:16797413"/>
<dbReference type="CDD" id="cd11542">
    <property type="entry name" value="NTP-PPase_u5"/>
    <property type="match status" value="1"/>
</dbReference>
<dbReference type="EMBL" id="KC821624">
    <property type="protein sequence ID" value="AGO48937.1"/>
    <property type="molecule type" value="Genomic_DNA"/>
</dbReference>
<dbReference type="GO" id="GO:0016787">
    <property type="term" value="F:hydrolase activity"/>
    <property type="evidence" value="ECO:0007669"/>
    <property type="project" value="UniProtKB-KW"/>
</dbReference>
<dbReference type="Proteomes" id="UP000014725">
    <property type="component" value="Segment"/>
</dbReference>
<protein>
    <submittedName>
        <fullName evidence="1">Nucleoside triphosphate pyrophosphohydrolase, MazG</fullName>
    </submittedName>
</protein>
<sequence>MIEGLNVISKEIYEANKAKGFWDKERNVGETLMLVVTELAEAMEAHRGKGRKLDRETFERFIPISYSVPKDIEEKSFKFYFEDNIKDTFEDEIADAMIRIFDMAGGLNIDLEFHIENKLKYNATRERLHGKKY</sequence>
<dbReference type="SUPFAM" id="SSF101386">
    <property type="entry name" value="all-alpha NTP pyrophosphatases"/>
    <property type="match status" value="1"/>
</dbReference>
<dbReference type="Gene3D" id="1.10.287.1080">
    <property type="entry name" value="MazG-like"/>
    <property type="match status" value="1"/>
</dbReference>
<evidence type="ECO:0000313" key="2">
    <source>
        <dbReference type="Proteomes" id="UP000014725"/>
    </source>
</evidence>
<reference evidence="1 2" key="1">
    <citation type="journal article" date="2013" name="Proc. Natl. Acad. Sci. U.S.A.">
        <title>Twelve previously unknown phage genera are ubiquitous in global oceans.</title>
        <authorList>
            <person name="Holmfeldt K."/>
            <person name="Solonenko N."/>
            <person name="Shah M."/>
            <person name="Corrier K."/>
            <person name="Riemann L."/>
            <person name="Verberkmoes N.C."/>
            <person name="Sullivan M.B."/>
        </authorList>
    </citation>
    <scope>NUCLEOTIDE SEQUENCE [LARGE SCALE GENOMIC DNA]</scope>
    <source>
        <strain evidence="1">Phi14:2</strain>
    </source>
</reference>
<proteinExistence type="predicted"/>
<name>S0A3B9_9CAUD</name>
<dbReference type="GeneID" id="16797413"/>
<gene>
    <name evidence="1" type="ORF">Phi14:2_gp059</name>
</gene>
<evidence type="ECO:0000313" key="1">
    <source>
        <dbReference type="EMBL" id="AGO48937.1"/>
    </source>
</evidence>
<organism evidence="1 2">
    <name type="scientific">Cellulophaga phage phi14:2</name>
    <dbReference type="NCBI Taxonomy" id="1327990"/>
    <lineage>
        <taxon>Viruses</taxon>
        <taxon>Duplodnaviria</taxon>
        <taxon>Heunggongvirae</taxon>
        <taxon>Uroviricota</taxon>
        <taxon>Caudoviricetes</taxon>
        <taxon>Crassvirales</taxon>
        <taxon>Steigviridae</taxon>
        <taxon>Asinivirinae</taxon>
        <taxon>Akihdevirus</taxon>
        <taxon>Akihdevirus balticus</taxon>
    </lineage>
</organism>
<keyword evidence="1" id="KW-0378">Hydrolase</keyword>
<reference evidence="2" key="2">
    <citation type="submission" date="2013-03" db="EMBL/GenBank/DDBJ databases">
        <title>The Cellulophaga phages: a novel, diverse, and globally ubiquitous model system.</title>
        <authorList>
            <person name="Holmfeldt K."/>
            <person name="Solonenko N."/>
            <person name="Shah M."/>
            <person name="Corrier K."/>
            <person name="Riemann L."/>
            <person name="VerBerkmoes N.C."/>
            <person name="Sullivan M.B."/>
        </authorList>
    </citation>
    <scope>NUCLEOTIDE SEQUENCE [LARGE SCALE GENOMIC DNA]</scope>
</reference>
<keyword evidence="2" id="KW-1185">Reference proteome</keyword>
<dbReference type="OrthoDB" id="21611at10239"/>